<evidence type="ECO:0000256" key="1">
    <source>
        <dbReference type="SAM" id="MobiDB-lite"/>
    </source>
</evidence>
<dbReference type="EMBL" id="UFAJ01000697">
    <property type="protein sequence ID" value="SSD61424.1"/>
    <property type="molecule type" value="Genomic_DNA"/>
</dbReference>
<evidence type="ECO:0000313" key="2">
    <source>
        <dbReference type="EMBL" id="SSD61424.1"/>
    </source>
</evidence>
<dbReference type="OrthoDB" id="2735536at2759"/>
<feature type="region of interest" description="Disordered" evidence="1">
    <location>
        <begin position="313"/>
        <end position="345"/>
    </location>
</feature>
<accession>A0A376BA53</accession>
<dbReference type="PANTHER" id="PTHR28058">
    <property type="entry name" value="37S RIBOSOMAL PROTEIN MRP51, MITOCHONDRIAL"/>
    <property type="match status" value="1"/>
</dbReference>
<dbReference type="GO" id="GO:0005763">
    <property type="term" value="C:mitochondrial small ribosomal subunit"/>
    <property type="evidence" value="ECO:0007669"/>
    <property type="project" value="TreeGrafter"/>
</dbReference>
<dbReference type="GO" id="GO:0070124">
    <property type="term" value="P:mitochondrial translational initiation"/>
    <property type="evidence" value="ECO:0007669"/>
    <property type="project" value="TreeGrafter"/>
</dbReference>
<protein>
    <recommendedName>
        <fullName evidence="4">37S ribosomal protein MRP51, mitochondrial</fullName>
    </recommendedName>
</protein>
<reference evidence="3" key="1">
    <citation type="submission" date="2018-06" db="EMBL/GenBank/DDBJ databases">
        <authorList>
            <person name="Guldener U."/>
        </authorList>
    </citation>
    <scope>NUCLEOTIDE SEQUENCE [LARGE SCALE GENOMIC DNA]</scope>
    <source>
        <strain evidence="3">UTAD17</strain>
    </source>
</reference>
<gene>
    <name evidence="2" type="ORF">SCODWIG_03185</name>
</gene>
<dbReference type="Proteomes" id="UP000262825">
    <property type="component" value="Unassembled WGS sequence"/>
</dbReference>
<sequence>MSKSLASLLRGSRLSQLYRSNKPLTSALPKYHPFHQIIETKPHARDEFQEWGLKSTIPNGKFKTRYIVVSELDTLERLATFEPNSGGYNWNRLRFQEMNLSPDYSGFLKDIGNNPYFEYIKSKLSTPDETIKPYTTENKHAFGKNINDFYKQNQDWTSLRKSYTEWVFHTFVKENKDVPIDSIELYLHKIYTEKNKNRPSTLGSKIIGSGGLSYNLKNRLKTTPDGILNKEIVPGRFLNADRLDRRLVAVGGFVANTTNNSNDALKNVTQIERNIGAGNARKLRWPFRVESAVIQENGSVSITVKPIKGISESNRYKTSNNMGSMANQRRRKNRPPQPASVNESEAKEFANELLNLLKNNNMKN</sequence>
<dbReference type="GO" id="GO:0003735">
    <property type="term" value="F:structural constituent of ribosome"/>
    <property type="evidence" value="ECO:0007669"/>
    <property type="project" value="TreeGrafter"/>
</dbReference>
<organism evidence="2 3">
    <name type="scientific">Saccharomycodes ludwigii</name>
    <dbReference type="NCBI Taxonomy" id="36035"/>
    <lineage>
        <taxon>Eukaryota</taxon>
        <taxon>Fungi</taxon>
        <taxon>Dikarya</taxon>
        <taxon>Ascomycota</taxon>
        <taxon>Saccharomycotina</taxon>
        <taxon>Saccharomycetes</taxon>
        <taxon>Saccharomycodales</taxon>
        <taxon>Saccharomycodaceae</taxon>
        <taxon>Saccharomycodes</taxon>
    </lineage>
</organism>
<evidence type="ECO:0008006" key="4">
    <source>
        <dbReference type="Google" id="ProtNLM"/>
    </source>
</evidence>
<dbReference type="AlphaFoldDB" id="A0A376BA53"/>
<dbReference type="InterPro" id="IPR016712">
    <property type="entry name" value="Rbsml_bS1m-like"/>
</dbReference>
<dbReference type="PANTHER" id="PTHR28058:SF1">
    <property type="entry name" value="SMALL RIBOSOMAL SUBUNIT PROTEIN BS1M"/>
    <property type="match status" value="1"/>
</dbReference>
<evidence type="ECO:0000313" key="3">
    <source>
        <dbReference type="Proteomes" id="UP000262825"/>
    </source>
</evidence>
<dbReference type="VEuPathDB" id="FungiDB:SCODWIG_03185"/>
<feature type="compositionally biased region" description="Polar residues" evidence="1">
    <location>
        <begin position="313"/>
        <end position="326"/>
    </location>
</feature>
<keyword evidence="3" id="KW-1185">Reference proteome</keyword>
<proteinExistence type="predicted"/>
<name>A0A376BA53_9ASCO</name>
<dbReference type="Pfam" id="PF11709">
    <property type="entry name" value="Mit_ribos_Mrp51"/>
    <property type="match status" value="1"/>
</dbReference>